<keyword evidence="3" id="KW-1185">Reference proteome</keyword>
<evidence type="ECO:0000313" key="3">
    <source>
        <dbReference type="Proteomes" id="UP000003448"/>
    </source>
</evidence>
<dbReference type="EMBL" id="CAIE01000026">
    <property type="protein sequence ID" value="CCH18441.1"/>
    <property type="molecule type" value="Genomic_DNA"/>
</dbReference>
<evidence type="ECO:0000256" key="1">
    <source>
        <dbReference type="ARBA" id="ARBA00010169"/>
    </source>
</evidence>
<dbReference type="Pfam" id="PF03091">
    <property type="entry name" value="CutA1"/>
    <property type="match status" value="1"/>
</dbReference>
<gene>
    <name evidence="2" type="ORF">MILUP08_43351</name>
</gene>
<dbReference type="InterPro" id="IPR004323">
    <property type="entry name" value="Ion_tolerance_CutA"/>
</dbReference>
<sequence>MSDYLQVSTATETRDVGVQLAEGAVAARLAASAQVVGPITSVFWHHGTQGTGEEWQVLLYTTAERYPQLERFVLEEHPWTNPQVSAVPIVQGSPEYLAWLSRSVEDV</sequence>
<accession>I0L3P4</accession>
<dbReference type="STRING" id="1150864.MILUP08_43351"/>
<dbReference type="GO" id="GO:0010038">
    <property type="term" value="P:response to metal ion"/>
    <property type="evidence" value="ECO:0007669"/>
    <property type="project" value="InterPro"/>
</dbReference>
<dbReference type="AlphaFoldDB" id="I0L3P4"/>
<comment type="caution">
    <text evidence="2">The sequence shown here is derived from an EMBL/GenBank/DDBJ whole genome shotgun (WGS) entry which is preliminary data.</text>
</comment>
<dbReference type="InterPro" id="IPR011322">
    <property type="entry name" value="N-reg_PII-like_a/b"/>
</dbReference>
<dbReference type="Proteomes" id="UP000003448">
    <property type="component" value="Unassembled WGS sequence"/>
</dbReference>
<dbReference type="GO" id="GO:0005507">
    <property type="term" value="F:copper ion binding"/>
    <property type="evidence" value="ECO:0007669"/>
    <property type="project" value="TreeGrafter"/>
</dbReference>
<dbReference type="InterPro" id="IPR015867">
    <property type="entry name" value="N-reg_PII/ATP_PRibTrfase_C"/>
</dbReference>
<dbReference type="PANTHER" id="PTHR23419">
    <property type="entry name" value="DIVALENT CATION TOLERANCE CUTA-RELATED"/>
    <property type="match status" value="1"/>
</dbReference>
<dbReference type="PANTHER" id="PTHR23419:SF8">
    <property type="entry name" value="FI09726P"/>
    <property type="match status" value="1"/>
</dbReference>
<reference evidence="3" key="1">
    <citation type="journal article" date="2012" name="J. Bacteriol.">
        <title>Genome Sequence of Micromonospora lupini Lupac 08, Isolated from Root Nodules of Lupinus angustifolius.</title>
        <authorList>
            <person name="Alonso-Vega P."/>
            <person name="Normand P."/>
            <person name="Bacigalupe R."/>
            <person name="Pujic P."/>
            <person name="Lajus A."/>
            <person name="Vallenet D."/>
            <person name="Carro L."/>
            <person name="Coll P."/>
            <person name="Trujillo M.E."/>
        </authorList>
    </citation>
    <scope>NUCLEOTIDE SEQUENCE [LARGE SCALE GENOMIC DNA]</scope>
    <source>
        <strain evidence="3">Lupac 08</strain>
    </source>
</reference>
<comment type="similarity">
    <text evidence="1">Belongs to the CutA family.</text>
</comment>
<name>I0L3P4_9ACTN</name>
<dbReference type="eggNOG" id="COG1324">
    <property type="taxonomic scope" value="Bacteria"/>
</dbReference>
<proteinExistence type="inferred from homology"/>
<organism evidence="2 3">
    <name type="scientific">Micromonospora lupini str. Lupac 08</name>
    <dbReference type="NCBI Taxonomy" id="1150864"/>
    <lineage>
        <taxon>Bacteria</taxon>
        <taxon>Bacillati</taxon>
        <taxon>Actinomycetota</taxon>
        <taxon>Actinomycetes</taxon>
        <taxon>Micromonosporales</taxon>
        <taxon>Micromonosporaceae</taxon>
        <taxon>Micromonospora</taxon>
    </lineage>
</organism>
<evidence type="ECO:0000313" key="2">
    <source>
        <dbReference type="EMBL" id="CCH18441.1"/>
    </source>
</evidence>
<dbReference type="Gene3D" id="3.30.70.120">
    <property type="match status" value="1"/>
</dbReference>
<protein>
    <submittedName>
        <fullName evidence="2">CutA1 divalent ion tolerance protein</fullName>
    </submittedName>
</protein>
<dbReference type="SUPFAM" id="SSF54913">
    <property type="entry name" value="GlnB-like"/>
    <property type="match status" value="1"/>
</dbReference>